<dbReference type="STRING" id="214684.Q5KLK8"/>
<dbReference type="GeneID" id="3255773"/>
<keyword evidence="5" id="KW-0378">Hydrolase</keyword>
<keyword evidence="6 9" id="KW-0862">Zinc</keyword>
<dbReference type="Gene3D" id="1.25.50.20">
    <property type="match status" value="1"/>
</dbReference>
<feature type="active site" description="Proton acceptor" evidence="8">
    <location>
        <position position="458"/>
    </location>
</feature>
<keyword evidence="2 14" id="KW-0031">Aminopeptidase</keyword>
<dbReference type="InterPro" id="IPR034016">
    <property type="entry name" value="M1_APN-typ"/>
</dbReference>
<dbReference type="InterPro" id="IPR024571">
    <property type="entry name" value="ERAP1-like_C_dom"/>
</dbReference>
<keyword evidence="7" id="KW-0482">Metalloprotease</keyword>
<feature type="domain" description="Peptidase M1 membrane alanine aminopeptidase" evidence="11">
    <location>
        <begin position="385"/>
        <end position="603"/>
    </location>
</feature>
<evidence type="ECO:0000256" key="3">
    <source>
        <dbReference type="ARBA" id="ARBA00022670"/>
    </source>
</evidence>
<evidence type="ECO:0000313" key="15">
    <source>
        <dbReference type="Proteomes" id="UP000002149"/>
    </source>
</evidence>
<dbReference type="Pfam" id="PF17900">
    <property type="entry name" value="Peptidase_M1_N"/>
    <property type="match status" value="1"/>
</dbReference>
<dbReference type="InterPro" id="IPR014782">
    <property type="entry name" value="Peptidase_M1_dom"/>
</dbReference>
<dbReference type="InterPro" id="IPR045357">
    <property type="entry name" value="Aminopeptidase_N-like_N"/>
</dbReference>
<reference evidence="14 15" key="1">
    <citation type="journal article" date="2005" name="Science">
        <title>The genome of the basidiomycetous yeast and human pathogen Cryptococcus neoformans.</title>
        <authorList>
            <person name="Loftus B.J."/>
            <person name="Fung E."/>
            <person name="Roncaglia P."/>
            <person name="Rowley D."/>
            <person name="Amedeo P."/>
            <person name="Bruno D."/>
            <person name="Vamathevan J."/>
            <person name="Miranda M."/>
            <person name="Anderson I.J."/>
            <person name="Fraser J.A."/>
            <person name="Allen J.E."/>
            <person name="Bosdet I.E."/>
            <person name="Brent M.R."/>
            <person name="Chiu R."/>
            <person name="Doering T.L."/>
            <person name="Donlin M.J."/>
            <person name="D'Souza C.A."/>
            <person name="Fox D.S."/>
            <person name="Grinberg V."/>
            <person name="Fu J."/>
            <person name="Fukushima M."/>
            <person name="Haas B.J."/>
            <person name="Huang J.C."/>
            <person name="Janbon G."/>
            <person name="Jones S.J."/>
            <person name="Koo H.L."/>
            <person name="Krzywinski M.I."/>
            <person name="Kwon-Chung J.K."/>
            <person name="Lengeler K.B."/>
            <person name="Maiti R."/>
            <person name="Marra M.A."/>
            <person name="Marra R.E."/>
            <person name="Mathewson C.A."/>
            <person name="Mitchell T.G."/>
            <person name="Pertea M."/>
            <person name="Riggs F.R."/>
            <person name="Salzberg S.L."/>
            <person name="Schein J.E."/>
            <person name="Shvartsbeyn A."/>
            <person name="Shin H."/>
            <person name="Shumway M."/>
            <person name="Specht C.A."/>
            <person name="Suh B.B."/>
            <person name="Tenney A."/>
            <person name="Utterback T.R."/>
            <person name="Wickes B.L."/>
            <person name="Wortman J.R."/>
            <person name="Wye N.H."/>
            <person name="Kronstad J.W."/>
            <person name="Lodge J.K."/>
            <person name="Heitman J."/>
            <person name="Davis R.W."/>
            <person name="Fraser C.M."/>
            <person name="Hyman R.W."/>
        </authorList>
    </citation>
    <scope>NUCLEOTIDE SEQUENCE [LARGE SCALE GENOMIC DNA]</scope>
    <source>
        <strain evidence="15">JEC21 / ATCC MYA-565</strain>
    </source>
</reference>
<dbReference type="GO" id="GO:0005576">
    <property type="term" value="C:extracellular region"/>
    <property type="evidence" value="ECO:0000318"/>
    <property type="project" value="GO_Central"/>
</dbReference>
<dbReference type="PaxDb" id="214684-Q5KLK8"/>
<keyword evidence="3" id="KW-0645">Protease</keyword>
<dbReference type="GO" id="GO:0006508">
    <property type="term" value="P:proteolysis"/>
    <property type="evidence" value="ECO:0000318"/>
    <property type="project" value="GO_Central"/>
</dbReference>
<feature type="site" description="Transition state stabilizer" evidence="10">
    <location>
        <position position="544"/>
    </location>
</feature>
<accession>Q55YD5</accession>
<dbReference type="RefSeq" id="XP_568983.1">
    <property type="nucleotide sequence ID" value="XM_568983.1"/>
</dbReference>
<proteinExistence type="inferred from homology"/>
<dbReference type="InterPro" id="IPR042097">
    <property type="entry name" value="Aminopeptidase_N-like_N_sf"/>
</dbReference>
<comment type="cofactor">
    <cofactor evidence="9">
        <name>Zn(2+)</name>
        <dbReference type="ChEBI" id="CHEBI:29105"/>
    </cofactor>
    <text evidence="9">Binds 1 zinc ion per subunit.</text>
</comment>
<feature type="binding site" evidence="9">
    <location>
        <position position="457"/>
    </location>
    <ligand>
        <name>Zn(2+)</name>
        <dbReference type="ChEBI" id="CHEBI:29105"/>
        <note>catalytic</note>
    </ligand>
</feature>
<evidence type="ECO:0000256" key="6">
    <source>
        <dbReference type="ARBA" id="ARBA00022833"/>
    </source>
</evidence>
<feature type="binding site" evidence="9">
    <location>
        <position position="461"/>
    </location>
    <ligand>
        <name>Zn(2+)</name>
        <dbReference type="ChEBI" id="CHEBI:29105"/>
        <note>catalytic</note>
    </ligand>
</feature>
<name>Q5KLK8_CRYD1</name>
<dbReference type="PANTHER" id="PTHR11533:SF174">
    <property type="entry name" value="PUROMYCIN-SENSITIVE AMINOPEPTIDASE-RELATED"/>
    <property type="match status" value="1"/>
</dbReference>
<keyword evidence="4 9" id="KW-0479">Metal-binding</keyword>
<evidence type="ECO:0000256" key="2">
    <source>
        <dbReference type="ARBA" id="ARBA00022438"/>
    </source>
</evidence>
<dbReference type="OMA" id="NGVCIRN"/>
<dbReference type="GO" id="GO:0043171">
    <property type="term" value="P:peptide catabolic process"/>
    <property type="evidence" value="ECO:0000318"/>
    <property type="project" value="GO_Central"/>
</dbReference>
<evidence type="ECO:0000256" key="5">
    <source>
        <dbReference type="ARBA" id="ARBA00022801"/>
    </source>
</evidence>
<evidence type="ECO:0000256" key="9">
    <source>
        <dbReference type="PIRSR" id="PIRSR634016-3"/>
    </source>
</evidence>
<dbReference type="FunFam" id="1.25.50.20:FF:000002">
    <property type="entry name" value="Aminopeptidase"/>
    <property type="match status" value="1"/>
</dbReference>
<dbReference type="FunFam" id="2.60.40.1910:FF:000004">
    <property type="entry name" value="Aminopeptidase"/>
    <property type="match status" value="1"/>
</dbReference>
<evidence type="ECO:0000259" key="13">
    <source>
        <dbReference type="Pfam" id="PF17900"/>
    </source>
</evidence>
<comment type="similarity">
    <text evidence="1">Belongs to the peptidase M1 family.</text>
</comment>
<dbReference type="eggNOG" id="KOG1046">
    <property type="taxonomic scope" value="Eukaryota"/>
</dbReference>
<dbReference type="SUPFAM" id="SSF55486">
    <property type="entry name" value="Metalloproteases ('zincins'), catalytic domain"/>
    <property type="match status" value="1"/>
</dbReference>
<accession>Q5KLK8</accession>
<dbReference type="GO" id="GO:0008270">
    <property type="term" value="F:zinc ion binding"/>
    <property type="evidence" value="ECO:0007669"/>
    <property type="project" value="InterPro"/>
</dbReference>
<keyword evidence="15" id="KW-1185">Reference proteome</keyword>
<evidence type="ECO:0000313" key="14">
    <source>
        <dbReference type="EMBL" id="AAW41676.1"/>
    </source>
</evidence>
<gene>
    <name evidence="14" type="ordered locus">CNB04910</name>
</gene>
<feature type="domain" description="Aminopeptidase N-like N-terminal" evidence="13">
    <location>
        <begin position="91"/>
        <end position="271"/>
    </location>
</feature>
<evidence type="ECO:0000256" key="4">
    <source>
        <dbReference type="ARBA" id="ARBA00022723"/>
    </source>
</evidence>
<dbReference type="InterPro" id="IPR050344">
    <property type="entry name" value="Peptidase_M1_aminopeptidases"/>
</dbReference>
<dbReference type="SUPFAM" id="SSF63737">
    <property type="entry name" value="Leukotriene A4 hydrolase N-terminal domain"/>
    <property type="match status" value="1"/>
</dbReference>
<dbReference type="KEGG" id="cne:CNB04910"/>
<dbReference type="GO" id="GO:0070006">
    <property type="term" value="F:metalloaminopeptidase activity"/>
    <property type="evidence" value="ECO:0000318"/>
    <property type="project" value="GO_Central"/>
</dbReference>
<dbReference type="AlphaFoldDB" id="Q5KLK8"/>
<dbReference type="Gene3D" id="2.60.40.1730">
    <property type="entry name" value="tricorn interacting facor f3 domain"/>
    <property type="match status" value="1"/>
</dbReference>
<evidence type="ECO:0000256" key="7">
    <source>
        <dbReference type="ARBA" id="ARBA00023049"/>
    </source>
</evidence>
<dbReference type="InParanoid" id="Q5KLK8"/>
<evidence type="ECO:0000259" key="11">
    <source>
        <dbReference type="Pfam" id="PF01433"/>
    </source>
</evidence>
<evidence type="ECO:0000259" key="12">
    <source>
        <dbReference type="Pfam" id="PF11838"/>
    </source>
</evidence>
<organism evidence="14 15">
    <name type="scientific">Cryptococcus deneoformans (strain JEC21 / ATCC MYA-565)</name>
    <name type="common">Cryptococcus neoformans var. neoformans serotype D</name>
    <dbReference type="NCBI Taxonomy" id="214684"/>
    <lineage>
        <taxon>Eukaryota</taxon>
        <taxon>Fungi</taxon>
        <taxon>Dikarya</taxon>
        <taxon>Basidiomycota</taxon>
        <taxon>Agaricomycotina</taxon>
        <taxon>Tremellomycetes</taxon>
        <taxon>Tremellales</taxon>
        <taxon>Cryptococcaceae</taxon>
        <taxon>Cryptococcus</taxon>
        <taxon>Cryptococcus neoformans species complex</taxon>
    </lineage>
</organism>
<dbReference type="Gene3D" id="1.10.390.10">
    <property type="entry name" value="Neutral Protease Domain 2"/>
    <property type="match status" value="1"/>
</dbReference>
<feature type="binding site" evidence="9">
    <location>
        <position position="480"/>
    </location>
    <ligand>
        <name>Zn(2+)</name>
        <dbReference type="ChEBI" id="CHEBI:29105"/>
        <note>catalytic</note>
    </ligand>
</feature>
<evidence type="ECO:0000256" key="10">
    <source>
        <dbReference type="PIRSR" id="PIRSR634016-4"/>
    </source>
</evidence>
<dbReference type="Proteomes" id="UP000002149">
    <property type="component" value="Chromosome 2"/>
</dbReference>
<dbReference type="EMBL" id="AE017342">
    <property type="protein sequence ID" value="AAW41676.1"/>
    <property type="molecule type" value="Genomic_DNA"/>
</dbReference>
<protein>
    <submittedName>
        <fullName evidence="14">Leucyl aminopeptidase, putative</fullName>
    </submittedName>
</protein>
<evidence type="ECO:0000256" key="8">
    <source>
        <dbReference type="PIRSR" id="PIRSR634016-1"/>
    </source>
</evidence>
<dbReference type="FunFam" id="1.10.390.10:FF:000006">
    <property type="entry name" value="Puromycin-sensitive aminopeptidase"/>
    <property type="match status" value="1"/>
</dbReference>
<dbReference type="FunCoup" id="Q5KLK8">
    <property type="interactions" value="498"/>
</dbReference>
<dbReference type="Pfam" id="PF01433">
    <property type="entry name" value="Peptidase_M1"/>
    <property type="match status" value="1"/>
</dbReference>
<dbReference type="HOGENOM" id="CLU_003705_0_2_1"/>
<feature type="domain" description="ERAP1-like C-terminal" evidence="12">
    <location>
        <begin position="681"/>
        <end position="996"/>
    </location>
</feature>
<sequence>MLSRGLARNPHIQRSLLSRNVSQLASPLALRATVLSNTNKLSNKNSSLQSYRRNLCFCRHDNNMSDIPSVLGGAVAASAQDDYRLPTNVYPNHYDIVIKTDLLSSPPTFSGEALITLDVNSSTSELVFHLNKDLSITNIAISTSDLKTTSSLVIPKEELKLDEEKERATISLDKLPGGGLKEGTKDVKVFFKFESELHASMFGYYRSEGDADENGKKPIYGLTQFEATAARKAFPCWDEPMIKSKFSISMISRNGNTNLSNMPEISSKPWKAPSNASIEQVFSSSYELGSLLGGSSSFAKTEGKIEGKTEGKIEGKTEGKTESSIGSDDWHISKFETSPLMSTYLVAYASGEFVSLESEHKSKLTGKTVPLKIFATKDQIKQAQFALDIKKWALPIYEEIFDIPYALPKLDTLVAHDFDAGAMENWGLITGRTTAYLYDPEKSPLSAKKRVAVVQCHELAHMWFGDIVTMKWWDNLWLNEAFATLMGELIILERVWPEWNPRSQFLKTHLQGALDLDAQRSSHPIEVDCPDSNQIAQIFDSISYSKGASVLRMLAGVVGEEKFLKGVSLYLKKHVYNNAETKDLWEGISEASGLDVAKIMANWTLKTGFPVIKVDESADGKITVTQNRFLSTGDVKPEEDETLWYVPLEIATLDNGKVSVDHSAILQDRSSTFTVANPDAFKLNASTIGVFRVAYSPERLTKLGKQASSFTVEDRVGLVSDAATLARAGYAKTSGSLSLIHELGAAETEFLPWSQIGSALSKLSAVWWEQPEEVRKAINKLRVKLFKPLVQKLGFENAKDDVPDVKELRELVVATAAAAEDAEVIQEMKDRFQPFLEKNDDSRIPPDLQRSIFINAVEHGGKAEYEKILEVFNKPSNPSTKVDAMYALCSPRDEELLDRTFAMLEKKVKDQDLYIFFFGFGGNKYARRKVANYFKANYDSLIKRYPDGNGLNYLVKGSFAQLSSRKDLEDVKAFFETKDTRKFKLAVAQTCDSIQAAADWIERDSKDVENWLKENQFL</sequence>
<dbReference type="OrthoDB" id="10031169at2759"/>
<dbReference type="PANTHER" id="PTHR11533">
    <property type="entry name" value="PROTEASE M1 ZINC METALLOPROTEASE"/>
    <property type="match status" value="1"/>
</dbReference>
<dbReference type="VEuPathDB" id="FungiDB:CNB04910"/>
<evidence type="ECO:0000256" key="1">
    <source>
        <dbReference type="ARBA" id="ARBA00010136"/>
    </source>
</evidence>
<dbReference type="Pfam" id="PF11838">
    <property type="entry name" value="ERAP1_C"/>
    <property type="match status" value="1"/>
</dbReference>
<dbReference type="CDD" id="cd09601">
    <property type="entry name" value="M1_APN-Q_like"/>
    <property type="match status" value="1"/>
</dbReference>
<dbReference type="InterPro" id="IPR027268">
    <property type="entry name" value="Peptidase_M4/M1_CTD_sf"/>
</dbReference>
<dbReference type="Gene3D" id="2.60.40.1910">
    <property type="match status" value="1"/>
</dbReference>